<evidence type="ECO:0000313" key="2">
    <source>
        <dbReference type="EMBL" id="KAG7298847.1"/>
    </source>
</evidence>
<dbReference type="InterPro" id="IPR008909">
    <property type="entry name" value="DALR_anticod-bd"/>
</dbReference>
<dbReference type="Pfam" id="PF05746">
    <property type="entry name" value="DALR_1"/>
    <property type="match status" value="1"/>
</dbReference>
<evidence type="ECO:0000313" key="3">
    <source>
        <dbReference type="Proteomes" id="UP000823941"/>
    </source>
</evidence>
<dbReference type="InterPro" id="IPR009080">
    <property type="entry name" value="tRNAsynth_Ia_anticodon-bd"/>
</dbReference>
<evidence type="ECO:0000259" key="1">
    <source>
        <dbReference type="SMART" id="SM00836"/>
    </source>
</evidence>
<dbReference type="SMART" id="SM00836">
    <property type="entry name" value="DALR_1"/>
    <property type="match status" value="1"/>
</dbReference>
<reference evidence="2 3" key="1">
    <citation type="submission" date="2021-06" db="EMBL/GenBank/DDBJ databases">
        <title>A haploid diamondback moth (Plutella xylostella L.) genome assembly resolves 31 chromosomes and identifies a diamide resistance mutation.</title>
        <authorList>
            <person name="Ward C.M."/>
            <person name="Perry K.D."/>
            <person name="Baker G."/>
            <person name="Powis K."/>
            <person name="Heckel D.G."/>
            <person name="Baxter S.W."/>
        </authorList>
    </citation>
    <scope>NUCLEOTIDE SEQUENCE [LARGE SCALE GENOMIC DNA]</scope>
    <source>
        <strain evidence="2 3">LV</strain>
        <tissue evidence="2">Single pupa</tissue>
    </source>
</reference>
<organism evidence="2 3">
    <name type="scientific">Plutella xylostella</name>
    <name type="common">Diamondback moth</name>
    <name type="synonym">Plutella maculipennis</name>
    <dbReference type="NCBI Taxonomy" id="51655"/>
    <lineage>
        <taxon>Eukaryota</taxon>
        <taxon>Metazoa</taxon>
        <taxon>Ecdysozoa</taxon>
        <taxon>Arthropoda</taxon>
        <taxon>Hexapoda</taxon>
        <taxon>Insecta</taxon>
        <taxon>Pterygota</taxon>
        <taxon>Neoptera</taxon>
        <taxon>Endopterygota</taxon>
        <taxon>Lepidoptera</taxon>
        <taxon>Glossata</taxon>
        <taxon>Ditrysia</taxon>
        <taxon>Yponomeutoidea</taxon>
        <taxon>Plutellidae</taxon>
        <taxon>Plutella</taxon>
    </lineage>
</organism>
<dbReference type="SUPFAM" id="SSF47323">
    <property type="entry name" value="Anticodon-binding domain of a subclass of class I aminoacyl-tRNA synthetases"/>
    <property type="match status" value="1"/>
</dbReference>
<comment type="caution">
    <text evidence="2">The sequence shown here is derived from an EMBL/GenBank/DDBJ whole genome shotgun (WGS) entry which is preliminary data.</text>
</comment>
<dbReference type="PANTHER" id="PTHR16043">
    <property type="entry name" value="DALRD3 PROTEIN"/>
    <property type="match status" value="1"/>
</dbReference>
<accession>A0ABQ7Q0U9</accession>
<keyword evidence="3" id="KW-1185">Reference proteome</keyword>
<dbReference type="Proteomes" id="UP000823941">
    <property type="component" value="Chromosome 23"/>
</dbReference>
<dbReference type="PANTHER" id="PTHR16043:SF1">
    <property type="entry name" value="DALR ANTICODON-BINDING DOMAIN-CONTAINING PROTEIN 3"/>
    <property type="match status" value="1"/>
</dbReference>
<sequence>MIRNSFEDFSSDIFFFITGKEPSQKNQLIKRHTEHLHTQGDCSFPNTLKSWHEYVRKDGKSICGENVTLLKYIGKTTDDLIAASKQWHLKVTKIKEVKDRIHLFFDRSTAIQQGLTESVRNHDILKTRLCEKVSTVQTDPLCTQTDDLTSLRLQCLSTAIENLNAVSNLTCSVMMTSKSSSSAPEGTRLVLAETVLNTKTGVKESIITAEEYNRLRHNEMTLIAQHKYGVRATADTKLKQFIEHLGQSAVVFELLQIKPSSAIKINFDNAASGSSKGAAFVLYNCARLETMIRTYNDKVKEGVYPPLPPFEEADFTLLNQEEEWVLIYNYIMGLPEVLNLSVDHKGRSVEYRPHHICSFLSSMVRVFSQYYRKVRVLTEPRKHLLPVVFSRVHMLIILNQTLKICLNILNIKSVTQM</sequence>
<dbReference type="InterPro" id="IPR037380">
    <property type="entry name" value="DALRD3"/>
</dbReference>
<protein>
    <recommendedName>
        <fullName evidence="1">DALR anticodon binding domain-containing protein</fullName>
    </recommendedName>
</protein>
<feature type="domain" description="DALR anticodon binding" evidence="1">
    <location>
        <begin position="281"/>
        <end position="417"/>
    </location>
</feature>
<dbReference type="Gene3D" id="1.10.730.10">
    <property type="entry name" value="Isoleucyl-tRNA Synthetase, Domain 1"/>
    <property type="match status" value="1"/>
</dbReference>
<dbReference type="EMBL" id="JAHIBW010000023">
    <property type="protein sequence ID" value="KAG7298847.1"/>
    <property type="molecule type" value="Genomic_DNA"/>
</dbReference>
<gene>
    <name evidence="2" type="ORF">JYU34_017301</name>
</gene>
<proteinExistence type="predicted"/>
<name>A0ABQ7Q0U9_PLUXY</name>